<evidence type="ECO:0000259" key="6">
    <source>
        <dbReference type="Pfam" id="PF00501"/>
    </source>
</evidence>
<protein>
    <submittedName>
        <fullName evidence="8">Uncharacterized protein</fullName>
    </submittedName>
</protein>
<dbReference type="InterPro" id="IPR000873">
    <property type="entry name" value="AMP-dep_synth/lig_dom"/>
</dbReference>
<dbReference type="InterPro" id="IPR045851">
    <property type="entry name" value="AMP-bd_C_sf"/>
</dbReference>
<dbReference type="EMBL" id="VTPC01090138">
    <property type="protein sequence ID" value="KAF2884760.1"/>
    <property type="molecule type" value="Genomic_DNA"/>
</dbReference>
<proteinExistence type="inferred from homology"/>
<dbReference type="Pfam" id="PF00501">
    <property type="entry name" value="AMP-binding"/>
    <property type="match status" value="1"/>
</dbReference>
<evidence type="ECO:0000256" key="3">
    <source>
        <dbReference type="ARBA" id="ARBA00022598"/>
    </source>
</evidence>
<evidence type="ECO:0000313" key="9">
    <source>
        <dbReference type="Proteomes" id="UP000801492"/>
    </source>
</evidence>
<dbReference type="InterPro" id="IPR042099">
    <property type="entry name" value="ANL_N_sf"/>
</dbReference>
<feature type="domain" description="AMP-dependent synthetase/ligase" evidence="6">
    <location>
        <begin position="55"/>
        <end position="414"/>
    </location>
</feature>
<sequence length="562" mass="63253">MALTQEKLRKGSSVKSVKPLSTPRLSKPTVSDPNYHRDFEDQGLGRRFLDKLFQHKDKIHQVDAVSGLTETNGSVRLRSIQVAMEMLARGIHENDIILISSRTSSDQTVAVLATLLIGAIVAPLDSEVDFKTFVLTLKPKMAFCDVRTSGQLEVIIRDSPESFSCTIVVFGEHFDRLGFEKFQIQKPDPDFKAVTIKDPRRRIAFIVASQSTSGFPRLVCISHHAMRIQVSYYASKLLKGFEKVLSFFPLSWITQVALTCFCYESAIIKIIPGIFSERAACKLIHDLRIDLALLGSDFATKIVRHPSFQDYDLSFLKLIYVGGTLTTALDITFLRKQFQDTKVLQCYGMTEMSCLITAFNPDDYDKALEKPNSVGKPMPDIRFKIIDFDTRDVMGPDWWGELYIAGPTMMLGYYKDIAGTNAVIEKGYLKTGDVAQYDTDGYLYIHGRASDHIMIHGHRFFPTELEDMIHTHPNVNEVVVLGDRKDVVACVIKKPGCHLAADELMEFIADRMPENKRPTKIKFMDNFPKTSVGKIKRSSIRQTVLGITIVHSKSVVSFEGSP</sequence>
<dbReference type="Pfam" id="PF13193">
    <property type="entry name" value="AMP-binding_C"/>
    <property type="match status" value="1"/>
</dbReference>
<evidence type="ECO:0000313" key="8">
    <source>
        <dbReference type="EMBL" id="KAF2884760.1"/>
    </source>
</evidence>
<dbReference type="OrthoDB" id="10253869at2759"/>
<dbReference type="InterPro" id="IPR025110">
    <property type="entry name" value="AMP-bd_C"/>
</dbReference>
<dbReference type="Proteomes" id="UP000801492">
    <property type="component" value="Unassembled WGS sequence"/>
</dbReference>
<evidence type="ECO:0000256" key="4">
    <source>
        <dbReference type="ARBA" id="ARBA00023140"/>
    </source>
</evidence>
<dbReference type="PANTHER" id="PTHR24096:SF149">
    <property type="entry name" value="AMP-BINDING DOMAIN-CONTAINING PROTEIN-RELATED"/>
    <property type="match status" value="1"/>
</dbReference>
<accession>A0A8K0FXZ3</accession>
<comment type="subcellular location">
    <subcellularLocation>
        <location evidence="1">Peroxisome</location>
    </subcellularLocation>
</comment>
<dbReference type="GO" id="GO:0016405">
    <property type="term" value="F:CoA-ligase activity"/>
    <property type="evidence" value="ECO:0007669"/>
    <property type="project" value="TreeGrafter"/>
</dbReference>
<feature type="domain" description="AMP-binding enzyme C-terminal" evidence="7">
    <location>
        <begin position="464"/>
        <end position="534"/>
    </location>
</feature>
<evidence type="ECO:0000256" key="2">
    <source>
        <dbReference type="ARBA" id="ARBA00006432"/>
    </source>
</evidence>
<dbReference type="PANTHER" id="PTHR24096">
    <property type="entry name" value="LONG-CHAIN-FATTY-ACID--COA LIGASE"/>
    <property type="match status" value="1"/>
</dbReference>
<dbReference type="Gene3D" id="3.40.50.12780">
    <property type="entry name" value="N-terminal domain of ligase-like"/>
    <property type="match status" value="1"/>
</dbReference>
<reference evidence="8" key="1">
    <citation type="submission" date="2019-08" db="EMBL/GenBank/DDBJ databases">
        <title>The genome of the North American firefly Photinus pyralis.</title>
        <authorList>
            <consortium name="Photinus pyralis genome working group"/>
            <person name="Fallon T.R."/>
            <person name="Sander Lower S.E."/>
            <person name="Weng J.-K."/>
        </authorList>
    </citation>
    <scope>NUCLEOTIDE SEQUENCE</scope>
    <source>
        <strain evidence="8">TRF0915ILg1</strain>
        <tissue evidence="8">Whole body</tissue>
    </source>
</reference>
<name>A0A8K0FXZ3_IGNLU</name>
<evidence type="ECO:0000259" key="7">
    <source>
        <dbReference type="Pfam" id="PF13193"/>
    </source>
</evidence>
<dbReference type="SUPFAM" id="SSF56801">
    <property type="entry name" value="Acetyl-CoA synthetase-like"/>
    <property type="match status" value="1"/>
</dbReference>
<keyword evidence="4" id="KW-0576">Peroxisome</keyword>
<organism evidence="8 9">
    <name type="scientific">Ignelater luminosus</name>
    <name type="common">Cucubano</name>
    <name type="synonym">Pyrophorus luminosus</name>
    <dbReference type="NCBI Taxonomy" id="2038154"/>
    <lineage>
        <taxon>Eukaryota</taxon>
        <taxon>Metazoa</taxon>
        <taxon>Ecdysozoa</taxon>
        <taxon>Arthropoda</taxon>
        <taxon>Hexapoda</taxon>
        <taxon>Insecta</taxon>
        <taxon>Pterygota</taxon>
        <taxon>Neoptera</taxon>
        <taxon>Endopterygota</taxon>
        <taxon>Coleoptera</taxon>
        <taxon>Polyphaga</taxon>
        <taxon>Elateriformia</taxon>
        <taxon>Elateroidea</taxon>
        <taxon>Elateridae</taxon>
        <taxon>Agrypninae</taxon>
        <taxon>Pyrophorini</taxon>
        <taxon>Ignelater</taxon>
    </lineage>
</organism>
<feature type="region of interest" description="Disordered" evidence="5">
    <location>
        <begin position="1"/>
        <end position="37"/>
    </location>
</feature>
<keyword evidence="3" id="KW-0436">Ligase</keyword>
<dbReference type="Gene3D" id="3.30.300.30">
    <property type="match status" value="1"/>
</dbReference>
<gene>
    <name evidence="8" type="ORF">ILUMI_21414</name>
</gene>
<comment type="similarity">
    <text evidence="2">Belongs to the ATP-dependent AMP-binding enzyme family.</text>
</comment>
<comment type="caution">
    <text evidence="8">The sequence shown here is derived from an EMBL/GenBank/DDBJ whole genome shotgun (WGS) entry which is preliminary data.</text>
</comment>
<evidence type="ECO:0000256" key="1">
    <source>
        <dbReference type="ARBA" id="ARBA00004275"/>
    </source>
</evidence>
<keyword evidence="9" id="KW-1185">Reference proteome</keyword>
<dbReference type="AlphaFoldDB" id="A0A8K0FXZ3"/>
<dbReference type="GO" id="GO:0005777">
    <property type="term" value="C:peroxisome"/>
    <property type="evidence" value="ECO:0007669"/>
    <property type="project" value="UniProtKB-SubCell"/>
</dbReference>
<evidence type="ECO:0000256" key="5">
    <source>
        <dbReference type="SAM" id="MobiDB-lite"/>
    </source>
</evidence>